<name>A0A915HS34_ROMCU</name>
<feature type="compositionally biased region" description="Polar residues" evidence="1">
    <location>
        <begin position="131"/>
        <end position="153"/>
    </location>
</feature>
<dbReference type="AlphaFoldDB" id="A0A915HS34"/>
<organism evidence="2 3">
    <name type="scientific">Romanomermis culicivorax</name>
    <name type="common">Nematode worm</name>
    <dbReference type="NCBI Taxonomy" id="13658"/>
    <lineage>
        <taxon>Eukaryota</taxon>
        <taxon>Metazoa</taxon>
        <taxon>Ecdysozoa</taxon>
        <taxon>Nematoda</taxon>
        <taxon>Enoplea</taxon>
        <taxon>Dorylaimia</taxon>
        <taxon>Mermithida</taxon>
        <taxon>Mermithoidea</taxon>
        <taxon>Mermithidae</taxon>
        <taxon>Romanomermis</taxon>
    </lineage>
</organism>
<evidence type="ECO:0000313" key="3">
    <source>
        <dbReference type="WBParaSite" id="nRc.2.0.1.t04235-RA"/>
    </source>
</evidence>
<evidence type="ECO:0000256" key="1">
    <source>
        <dbReference type="SAM" id="MobiDB-lite"/>
    </source>
</evidence>
<dbReference type="Proteomes" id="UP000887565">
    <property type="component" value="Unplaced"/>
</dbReference>
<sequence>MGIGSVVQFEQQRLQQCEVEQFGKGSINSSKRQKVAQGNAALCCWEQCDVEWRSVVQSSNELPVMEWHSDPSRLAQKSIPLPMATSTLRYQPEPGFLSQYANYLNEQFLNRPLDDANVWNSTAAAAGIQSSTSAYGPSQNMPPNYDASLTPNIRNYPMPPIQTTQCRYPQETGLGSNGLTSYQSLGPSSTLSRLSSG</sequence>
<reference evidence="3" key="1">
    <citation type="submission" date="2022-11" db="UniProtKB">
        <authorList>
            <consortium name="WormBaseParasite"/>
        </authorList>
    </citation>
    <scope>IDENTIFICATION</scope>
</reference>
<feature type="region of interest" description="Disordered" evidence="1">
    <location>
        <begin position="131"/>
        <end position="197"/>
    </location>
</feature>
<keyword evidence="2" id="KW-1185">Reference proteome</keyword>
<feature type="compositionally biased region" description="Polar residues" evidence="1">
    <location>
        <begin position="161"/>
        <end position="197"/>
    </location>
</feature>
<proteinExistence type="predicted"/>
<protein>
    <submittedName>
        <fullName evidence="3">Uncharacterized protein</fullName>
    </submittedName>
</protein>
<dbReference type="WBParaSite" id="nRc.2.0.1.t04235-RA">
    <property type="protein sequence ID" value="nRc.2.0.1.t04235-RA"/>
    <property type="gene ID" value="nRc.2.0.1.g04235"/>
</dbReference>
<evidence type="ECO:0000313" key="2">
    <source>
        <dbReference type="Proteomes" id="UP000887565"/>
    </source>
</evidence>
<accession>A0A915HS34</accession>